<evidence type="ECO:0000313" key="1">
    <source>
        <dbReference type="EMBL" id="WEK45183.1"/>
    </source>
</evidence>
<organism evidence="1 2">
    <name type="scientific">Candidatus Andeanibacterium colombiense</name>
    <dbReference type="NCBI Taxonomy" id="3121345"/>
    <lineage>
        <taxon>Bacteria</taxon>
        <taxon>Pseudomonadati</taxon>
        <taxon>Pseudomonadota</taxon>
        <taxon>Alphaproteobacteria</taxon>
        <taxon>Sphingomonadales</taxon>
        <taxon>Sphingomonadaceae</taxon>
        <taxon>Candidatus Andeanibacterium</taxon>
    </lineage>
</organism>
<proteinExistence type="predicted"/>
<reference evidence="1" key="1">
    <citation type="submission" date="2023-03" db="EMBL/GenBank/DDBJ databases">
        <title>Andean soil-derived lignocellulolytic bacterial consortium as a source of novel taxa and putative plastic-active enzymes.</title>
        <authorList>
            <person name="Diaz-Garcia L."/>
            <person name="Chuvochina M."/>
            <person name="Feuerriegel G."/>
            <person name="Bunk B."/>
            <person name="Sproer C."/>
            <person name="Streit W.R."/>
            <person name="Rodriguez L.M."/>
            <person name="Overmann J."/>
            <person name="Jimenez D.J."/>
        </authorList>
    </citation>
    <scope>NUCLEOTIDE SEQUENCE</scope>
    <source>
        <strain evidence="1">MAG 26</strain>
    </source>
</reference>
<dbReference type="InterPro" id="IPR036249">
    <property type="entry name" value="Thioredoxin-like_sf"/>
</dbReference>
<dbReference type="Proteomes" id="UP001218362">
    <property type="component" value="Chromosome"/>
</dbReference>
<name>A0AAJ5X445_9SPHN</name>
<dbReference type="Gene3D" id="3.40.30.10">
    <property type="entry name" value="Glutaredoxin"/>
    <property type="match status" value="1"/>
</dbReference>
<dbReference type="KEGG" id="acob:P0Y56_09045"/>
<dbReference type="AlphaFoldDB" id="A0AAJ5X445"/>
<dbReference type="EMBL" id="CP119316">
    <property type="protein sequence ID" value="WEK45183.1"/>
    <property type="molecule type" value="Genomic_DNA"/>
</dbReference>
<evidence type="ECO:0008006" key="3">
    <source>
        <dbReference type="Google" id="ProtNLM"/>
    </source>
</evidence>
<gene>
    <name evidence="1" type="ORF">P0Y56_09045</name>
</gene>
<evidence type="ECO:0000313" key="2">
    <source>
        <dbReference type="Proteomes" id="UP001218362"/>
    </source>
</evidence>
<dbReference type="SUPFAM" id="SSF52833">
    <property type="entry name" value="Thioredoxin-like"/>
    <property type="match status" value="1"/>
</dbReference>
<protein>
    <recommendedName>
        <fullName evidence="3">Thioredoxin</fullName>
    </recommendedName>
</protein>
<sequence length="122" mass="13170">MSDLNETGLALAWIDDAEFERLVLDRGERTRMTVVLFCRAGSPEGDQAAEVLAEAAGAADEAFMVDVAAASSQAIIRRFVIGPVPLLMLFLGGTFRAIFEQPKLTSGMVEQWIESHTPAQSA</sequence>
<accession>A0AAJ5X445</accession>